<dbReference type="Proteomes" id="UP000250025">
    <property type="component" value="Chromosome"/>
</dbReference>
<evidence type="ECO:0000256" key="4">
    <source>
        <dbReference type="ARBA" id="ARBA00022833"/>
    </source>
</evidence>
<evidence type="ECO:0000256" key="2">
    <source>
        <dbReference type="ARBA" id="ARBA00022723"/>
    </source>
</evidence>
<dbReference type="GO" id="GO:0016787">
    <property type="term" value="F:hydrolase activity"/>
    <property type="evidence" value="ECO:0007669"/>
    <property type="project" value="UniProtKB-KW"/>
</dbReference>
<gene>
    <name evidence="6" type="ORF">B9G99_09520</name>
</gene>
<dbReference type="KEGG" id="kus:B9G99_09520"/>
<dbReference type="Gene3D" id="3.60.15.10">
    <property type="entry name" value="Ribonuclease Z/Hydroxyacylglutathione hydrolase-like"/>
    <property type="match status" value="1"/>
</dbReference>
<dbReference type="EMBL" id="CP021323">
    <property type="protein sequence ID" value="ARS53092.1"/>
    <property type="molecule type" value="Genomic_DNA"/>
</dbReference>
<dbReference type="InterPro" id="IPR051013">
    <property type="entry name" value="MBL_superfamily_lactonases"/>
</dbReference>
<proteinExistence type="inferred from homology"/>
<protein>
    <recommendedName>
        <fullName evidence="5">Metallo-beta-lactamase domain-containing protein</fullName>
    </recommendedName>
</protein>
<reference evidence="6 7" key="1">
    <citation type="journal article" date="2017" name="Int. J. Syst. Evol. Microbiol.">
        <title>Kushneria konosiri sp. nov., isolated from the Korean salt-fermented seafood Daemi-jeot.</title>
        <authorList>
            <person name="Yun J.H."/>
            <person name="Park S.K."/>
            <person name="Lee J.Y."/>
            <person name="Jung M.J."/>
            <person name="Bae J.W."/>
        </authorList>
    </citation>
    <scope>NUCLEOTIDE SEQUENCE [LARGE SCALE GENOMIC DNA]</scope>
    <source>
        <strain evidence="6 7">X49</strain>
    </source>
</reference>
<feature type="domain" description="Metallo-beta-lactamase" evidence="5">
    <location>
        <begin position="75"/>
        <end position="276"/>
    </location>
</feature>
<organism evidence="6 7">
    <name type="scientific">Kushneria konosiri</name>
    <dbReference type="NCBI Taxonomy" id="698828"/>
    <lineage>
        <taxon>Bacteria</taxon>
        <taxon>Pseudomonadati</taxon>
        <taxon>Pseudomonadota</taxon>
        <taxon>Gammaproteobacteria</taxon>
        <taxon>Oceanospirillales</taxon>
        <taxon>Halomonadaceae</taxon>
        <taxon>Kushneria</taxon>
    </lineage>
</organism>
<dbReference type="SUPFAM" id="SSF56281">
    <property type="entry name" value="Metallo-hydrolase/oxidoreductase"/>
    <property type="match status" value="1"/>
</dbReference>
<evidence type="ECO:0000313" key="7">
    <source>
        <dbReference type="Proteomes" id="UP000250025"/>
    </source>
</evidence>
<evidence type="ECO:0000259" key="5">
    <source>
        <dbReference type="SMART" id="SM00849"/>
    </source>
</evidence>
<dbReference type="GO" id="GO:0046872">
    <property type="term" value="F:metal ion binding"/>
    <property type="evidence" value="ECO:0007669"/>
    <property type="project" value="UniProtKB-KW"/>
</dbReference>
<sequence length="304" mass="33185">MLPPSTFKTGGPVSDSLFPDQQPANVHHLRVGEIVVTTLMDAYMQGSLELIQHVDASRAEALQAQSLRPNPPRITLNAYLLHIGDQRVLVDTGYGALASGEGARLSQGLSDIGILPDAIDVILITHLHPDHIGGLITASDQPAFANARILVPGEELDFWQQPAPDDASDMFAQQFDVAHRVLEINRDRIERLDGDQVMEGVTRVALPGHTPGHSGYLIESGSERLLLWGDIVHLPQIQLPEPGAGVLFDVDGQQAMATRKDILARVVREKIMIAGHHLDFPGIGHIVEDTQGYRFLPHVWSPTL</sequence>
<accession>A0A2Z2H6N7</accession>
<keyword evidence="2" id="KW-0479">Metal-binding</keyword>
<dbReference type="SMART" id="SM00849">
    <property type="entry name" value="Lactamase_B"/>
    <property type="match status" value="1"/>
</dbReference>
<dbReference type="PANTHER" id="PTHR42978">
    <property type="entry name" value="QUORUM-QUENCHING LACTONASE YTNP-RELATED-RELATED"/>
    <property type="match status" value="1"/>
</dbReference>
<keyword evidence="7" id="KW-1185">Reference proteome</keyword>
<dbReference type="InterPro" id="IPR001279">
    <property type="entry name" value="Metallo-B-lactamas"/>
</dbReference>
<dbReference type="CDD" id="cd07720">
    <property type="entry name" value="OPHC2-like_MBL-fold"/>
    <property type="match status" value="1"/>
</dbReference>
<evidence type="ECO:0000256" key="3">
    <source>
        <dbReference type="ARBA" id="ARBA00022801"/>
    </source>
</evidence>
<dbReference type="Pfam" id="PF00753">
    <property type="entry name" value="Lactamase_B"/>
    <property type="match status" value="1"/>
</dbReference>
<evidence type="ECO:0000256" key="1">
    <source>
        <dbReference type="ARBA" id="ARBA00007749"/>
    </source>
</evidence>
<dbReference type="AlphaFoldDB" id="A0A2Z2H6N7"/>
<evidence type="ECO:0000313" key="6">
    <source>
        <dbReference type="EMBL" id="ARS53092.1"/>
    </source>
</evidence>
<keyword evidence="3" id="KW-0378">Hydrolase</keyword>
<comment type="similarity">
    <text evidence="1">Belongs to the metallo-beta-lactamase superfamily.</text>
</comment>
<keyword evidence="4" id="KW-0862">Zinc</keyword>
<dbReference type="InterPro" id="IPR036866">
    <property type="entry name" value="RibonucZ/Hydroxyglut_hydro"/>
</dbReference>
<name>A0A2Z2H6N7_9GAMM</name>